<name>A0A2S9MA54_9BURK</name>
<dbReference type="AlphaFoldDB" id="A0A2S9MA54"/>
<accession>A0A2S9MA54</accession>
<gene>
    <name evidence="1" type="ORF">C6Q15_28935</name>
</gene>
<dbReference type="Proteomes" id="UP000238982">
    <property type="component" value="Unassembled WGS sequence"/>
</dbReference>
<evidence type="ECO:0000313" key="1">
    <source>
        <dbReference type="EMBL" id="PRF54185.1"/>
    </source>
</evidence>
<comment type="caution">
    <text evidence="1">The sequence shown here is derived from an EMBL/GenBank/DDBJ whole genome shotgun (WGS) entry which is preliminary data.</text>
</comment>
<proteinExistence type="predicted"/>
<reference evidence="1 2" key="1">
    <citation type="submission" date="2018-03" db="EMBL/GenBank/DDBJ databases">
        <authorList>
            <person name="Keele B.F."/>
        </authorList>
    </citation>
    <scope>NUCLEOTIDE SEQUENCE [LARGE SCALE GENOMIC DNA]</scope>
    <source>
        <strain evidence="1 2">AU19729</strain>
    </source>
</reference>
<sequence>MLAAANVNRTDARALNAAEFPYARRGFYCMRQAACVHRAATEQGAAAGLHAALQRNGRLSTFARAII</sequence>
<organism evidence="1 2">
    <name type="scientific">Burkholderia multivorans</name>
    <dbReference type="NCBI Taxonomy" id="87883"/>
    <lineage>
        <taxon>Bacteria</taxon>
        <taxon>Pseudomonadati</taxon>
        <taxon>Pseudomonadota</taxon>
        <taxon>Betaproteobacteria</taxon>
        <taxon>Burkholderiales</taxon>
        <taxon>Burkholderiaceae</taxon>
        <taxon>Burkholderia</taxon>
        <taxon>Burkholderia cepacia complex</taxon>
    </lineage>
</organism>
<protein>
    <submittedName>
        <fullName evidence="1">Uncharacterized protein</fullName>
    </submittedName>
</protein>
<evidence type="ECO:0000313" key="2">
    <source>
        <dbReference type="Proteomes" id="UP000238982"/>
    </source>
</evidence>
<dbReference type="EMBL" id="PVGH01000108">
    <property type="protein sequence ID" value="PRF54185.1"/>
    <property type="molecule type" value="Genomic_DNA"/>
</dbReference>